<proteinExistence type="predicted"/>
<organism evidence="1">
    <name type="scientific">bioreactor metagenome</name>
    <dbReference type="NCBI Taxonomy" id="1076179"/>
    <lineage>
        <taxon>unclassified sequences</taxon>
        <taxon>metagenomes</taxon>
        <taxon>ecological metagenomes</taxon>
    </lineage>
</organism>
<sequence>MAGERLGRGERRNLATEHFADRAQLGHVAHRGGGAVRIDVVDAAVNAVDGLAHAGNRAVAGGCHHVFAVAGRAKADHFAEDVGAARQSVLQAFQHHRAATTSDHETIAVRIVGTRCLLRRGVVLAGHRAHAVEQQRHAPGQFLAAAGEHHVLHAPGNLLSSSADAVRRGAARRGDGVVDALDLVVG</sequence>
<accession>A0A645B320</accession>
<comment type="caution">
    <text evidence="1">The sequence shown here is derived from an EMBL/GenBank/DDBJ whole genome shotgun (WGS) entry which is preliminary data.</text>
</comment>
<reference evidence="1" key="1">
    <citation type="submission" date="2019-08" db="EMBL/GenBank/DDBJ databases">
        <authorList>
            <person name="Kucharzyk K."/>
            <person name="Murdoch R.W."/>
            <person name="Higgins S."/>
            <person name="Loffler F."/>
        </authorList>
    </citation>
    <scope>NUCLEOTIDE SEQUENCE</scope>
</reference>
<evidence type="ECO:0000313" key="1">
    <source>
        <dbReference type="EMBL" id="MPM59476.1"/>
    </source>
</evidence>
<dbReference type="EMBL" id="VSSQ01017313">
    <property type="protein sequence ID" value="MPM59476.1"/>
    <property type="molecule type" value="Genomic_DNA"/>
</dbReference>
<name>A0A645B320_9ZZZZ</name>
<gene>
    <name evidence="1" type="ORF">SDC9_106320</name>
</gene>
<protein>
    <submittedName>
        <fullName evidence="1">Uncharacterized protein</fullName>
    </submittedName>
</protein>
<dbReference type="AlphaFoldDB" id="A0A645B320"/>